<accession>A0A4P9W4R3</accession>
<gene>
    <name evidence="2" type="ORF">BDK51DRAFT_50461</name>
</gene>
<sequence length="411" mass="43843">MSSWAKVTCMLGRVDFIALSGANLSCPNGLLGSAAWYAGYWDFSDNSIGVVPDGWFSGANRSSSVGVEFKNTGFVSNLSWIFEDQHFEQQYYSVIPSSLAGATYLMELNLEINSFYGTIPVELSAFQDDAILLAGNQVHLVPALVRVRPPFLIEAFHFMTSTSAKIVGPISIHTTSNLLLPIPIPEPTTHLTEIADSLRPASPAPIDSLDLMPHNKHNERVATACPTGSGASITVLGEGFLDVDGFQCLFGTTAVPAAVQNSTVMTCAMPLVIPGNLSLYVAFKGQQISLHSVGLTALTVCSAGYYRKLEVADCEICPGNLGGGGEGAGEACSEVHRCLHDRHPSSTAAQQSAQYAKAGPRYRIHSADGTGQSARLRVGPAVRQKGCLPPRPSLIHTTIRTHLAIMKPTQE</sequence>
<protein>
    <recommendedName>
        <fullName evidence="1">IPT/TIG domain-containing protein</fullName>
    </recommendedName>
</protein>
<dbReference type="Pfam" id="PF01833">
    <property type="entry name" value="TIG"/>
    <property type="match status" value="1"/>
</dbReference>
<dbReference type="Proteomes" id="UP000269721">
    <property type="component" value="Unassembled WGS sequence"/>
</dbReference>
<reference evidence="3" key="1">
    <citation type="journal article" date="2018" name="Nat. Microbiol.">
        <title>Leveraging single-cell genomics to expand the fungal tree of life.</title>
        <authorList>
            <person name="Ahrendt S.R."/>
            <person name="Quandt C.A."/>
            <person name="Ciobanu D."/>
            <person name="Clum A."/>
            <person name="Salamov A."/>
            <person name="Andreopoulos B."/>
            <person name="Cheng J.F."/>
            <person name="Woyke T."/>
            <person name="Pelin A."/>
            <person name="Henrissat B."/>
            <person name="Reynolds N.K."/>
            <person name="Benny G.L."/>
            <person name="Smith M.E."/>
            <person name="James T.Y."/>
            <person name="Grigoriev I.V."/>
        </authorList>
    </citation>
    <scope>NUCLEOTIDE SEQUENCE [LARGE SCALE GENOMIC DNA]</scope>
</reference>
<name>A0A4P9W4R3_9FUNG</name>
<proteinExistence type="predicted"/>
<evidence type="ECO:0000313" key="2">
    <source>
        <dbReference type="EMBL" id="RKO85858.1"/>
    </source>
</evidence>
<dbReference type="InterPro" id="IPR002909">
    <property type="entry name" value="IPT_dom"/>
</dbReference>
<dbReference type="AlphaFoldDB" id="A0A4P9W4R3"/>
<dbReference type="InterPro" id="IPR014756">
    <property type="entry name" value="Ig_E-set"/>
</dbReference>
<organism evidence="2 3">
    <name type="scientific">Blyttiomyces helicus</name>
    <dbReference type="NCBI Taxonomy" id="388810"/>
    <lineage>
        <taxon>Eukaryota</taxon>
        <taxon>Fungi</taxon>
        <taxon>Fungi incertae sedis</taxon>
        <taxon>Chytridiomycota</taxon>
        <taxon>Chytridiomycota incertae sedis</taxon>
        <taxon>Chytridiomycetes</taxon>
        <taxon>Chytridiomycetes incertae sedis</taxon>
        <taxon>Blyttiomyces</taxon>
    </lineage>
</organism>
<dbReference type="SUPFAM" id="SSF81296">
    <property type="entry name" value="E set domains"/>
    <property type="match status" value="1"/>
</dbReference>
<dbReference type="InterPro" id="IPR013783">
    <property type="entry name" value="Ig-like_fold"/>
</dbReference>
<dbReference type="Gene3D" id="2.60.40.10">
    <property type="entry name" value="Immunoglobulins"/>
    <property type="match status" value="1"/>
</dbReference>
<feature type="domain" description="IPT/TIG" evidence="1">
    <location>
        <begin position="224"/>
        <end position="290"/>
    </location>
</feature>
<evidence type="ECO:0000313" key="3">
    <source>
        <dbReference type="Proteomes" id="UP000269721"/>
    </source>
</evidence>
<dbReference type="InterPro" id="IPR032675">
    <property type="entry name" value="LRR_dom_sf"/>
</dbReference>
<dbReference type="OrthoDB" id="2156966at2759"/>
<evidence type="ECO:0000259" key="1">
    <source>
        <dbReference type="Pfam" id="PF01833"/>
    </source>
</evidence>
<dbReference type="Gene3D" id="3.80.10.10">
    <property type="entry name" value="Ribonuclease Inhibitor"/>
    <property type="match status" value="1"/>
</dbReference>
<keyword evidence="3" id="KW-1185">Reference proteome</keyword>
<dbReference type="EMBL" id="KZ998678">
    <property type="protein sequence ID" value="RKO85858.1"/>
    <property type="molecule type" value="Genomic_DNA"/>
</dbReference>